<feature type="domain" description="Multidrug resistance protein MdtA-like barrel-sandwich hybrid" evidence="2">
    <location>
        <begin position="75"/>
        <end position="196"/>
    </location>
</feature>
<feature type="domain" description="CusB-like beta-barrel" evidence="3">
    <location>
        <begin position="207"/>
        <end position="278"/>
    </location>
</feature>
<evidence type="ECO:0000259" key="3">
    <source>
        <dbReference type="Pfam" id="PF25954"/>
    </source>
</evidence>
<dbReference type="Pfam" id="PF25917">
    <property type="entry name" value="BSH_RND"/>
    <property type="match status" value="1"/>
</dbReference>
<gene>
    <name evidence="4" type="ORF">ACFO4O_13125</name>
</gene>
<dbReference type="EMBL" id="JBHSGU010000005">
    <property type="protein sequence ID" value="MFC4701109.1"/>
    <property type="molecule type" value="Genomic_DNA"/>
</dbReference>
<evidence type="ECO:0000313" key="5">
    <source>
        <dbReference type="Proteomes" id="UP001595897"/>
    </source>
</evidence>
<dbReference type="Proteomes" id="UP001595897">
    <property type="component" value="Unassembled WGS sequence"/>
</dbReference>
<dbReference type="Pfam" id="PF25954">
    <property type="entry name" value="Beta-barrel_RND_2"/>
    <property type="match status" value="1"/>
</dbReference>
<reference evidence="5" key="1">
    <citation type="journal article" date="2019" name="Int. J. Syst. Evol. Microbiol.">
        <title>The Global Catalogue of Microorganisms (GCM) 10K type strain sequencing project: providing services to taxonomists for standard genome sequencing and annotation.</title>
        <authorList>
            <consortium name="The Broad Institute Genomics Platform"/>
            <consortium name="The Broad Institute Genome Sequencing Center for Infectious Disease"/>
            <person name="Wu L."/>
            <person name="Ma J."/>
        </authorList>
    </citation>
    <scope>NUCLEOTIDE SEQUENCE [LARGE SCALE GENOMIC DNA]</scope>
    <source>
        <strain evidence="5">KACC 12507</strain>
    </source>
</reference>
<dbReference type="InterPro" id="IPR058625">
    <property type="entry name" value="MdtA-like_BSH"/>
</dbReference>
<dbReference type="Gene3D" id="2.40.50.100">
    <property type="match status" value="1"/>
</dbReference>
<name>A0ABV9LY95_9ALTE</name>
<dbReference type="NCBIfam" id="TIGR01730">
    <property type="entry name" value="RND_mfp"/>
    <property type="match status" value="1"/>
</dbReference>
<dbReference type="PANTHER" id="PTHR30469:SF11">
    <property type="entry name" value="BLL4320 PROTEIN"/>
    <property type="match status" value="1"/>
</dbReference>
<dbReference type="PANTHER" id="PTHR30469">
    <property type="entry name" value="MULTIDRUG RESISTANCE PROTEIN MDTA"/>
    <property type="match status" value="1"/>
</dbReference>
<evidence type="ECO:0000259" key="2">
    <source>
        <dbReference type="Pfam" id="PF25917"/>
    </source>
</evidence>
<proteinExistence type="inferred from homology"/>
<protein>
    <submittedName>
        <fullName evidence="4">Efflux RND transporter periplasmic adaptor subunit</fullName>
    </submittedName>
</protein>
<dbReference type="Gene3D" id="2.40.30.170">
    <property type="match status" value="1"/>
</dbReference>
<dbReference type="SUPFAM" id="SSF111369">
    <property type="entry name" value="HlyD-like secretion proteins"/>
    <property type="match status" value="1"/>
</dbReference>
<evidence type="ECO:0000313" key="4">
    <source>
        <dbReference type="EMBL" id="MFC4701109.1"/>
    </source>
</evidence>
<dbReference type="RefSeq" id="WP_382409248.1">
    <property type="nucleotide sequence ID" value="NZ_JBHSGU010000005.1"/>
</dbReference>
<dbReference type="Gene3D" id="2.40.420.20">
    <property type="match status" value="1"/>
</dbReference>
<comment type="caution">
    <text evidence="4">The sequence shown here is derived from an EMBL/GenBank/DDBJ whole genome shotgun (WGS) entry which is preliminary data.</text>
</comment>
<dbReference type="InterPro" id="IPR058792">
    <property type="entry name" value="Beta-barrel_RND_2"/>
</dbReference>
<evidence type="ECO:0000256" key="1">
    <source>
        <dbReference type="ARBA" id="ARBA00009477"/>
    </source>
</evidence>
<dbReference type="InterPro" id="IPR006143">
    <property type="entry name" value="RND_pump_MFP"/>
</dbReference>
<keyword evidence="5" id="KW-1185">Reference proteome</keyword>
<sequence length="373" mass="40939">MAQSKMVQLKRWLLTLLMLVCIIAALGFVKFTQIKAAIAFGESFPEPSETVQTMQVSAAQWQPKLEVIGEIKAIRSVELRNEFEGIITKVAFPSGGRVNKGDLLVQLDIAPELAQLEAINAEIELAKLDVKRFSDLLEVRASSKDQFDRANSQLMVNRARARALQATIDRKTILAPFSGTTSIHDWEVGTYIAANSVITRLVGDLDSVWVDFSVPQWQSNIEIGSKVNVAAPSLINAPLEATISAVNQQIASGSRSVLVRAKLNNTIAKFKPGTIVKVLFPIDEYQQVFPIPNEALRFDTFGSYVYVLNKDDKGDYRAKRRPVSVVTRELDKAMVTQGIETGETIATVGSAKLSEGLLVFSADQQASRSAEAK</sequence>
<accession>A0ABV9LY95</accession>
<organism evidence="4 5">
    <name type="scientific">Glaciecola siphonariae</name>
    <dbReference type="NCBI Taxonomy" id="521012"/>
    <lineage>
        <taxon>Bacteria</taxon>
        <taxon>Pseudomonadati</taxon>
        <taxon>Pseudomonadota</taxon>
        <taxon>Gammaproteobacteria</taxon>
        <taxon>Alteromonadales</taxon>
        <taxon>Alteromonadaceae</taxon>
        <taxon>Glaciecola</taxon>
    </lineage>
</organism>
<dbReference type="Gene3D" id="1.10.287.470">
    <property type="entry name" value="Helix hairpin bin"/>
    <property type="match status" value="1"/>
</dbReference>
<comment type="similarity">
    <text evidence="1">Belongs to the membrane fusion protein (MFP) (TC 8.A.1) family.</text>
</comment>